<dbReference type="Proteomes" id="UP000054099">
    <property type="component" value="Unassembled WGS sequence"/>
</dbReference>
<dbReference type="SUPFAM" id="SSF54285">
    <property type="entry name" value="MoaD/ThiS"/>
    <property type="match status" value="1"/>
</dbReference>
<evidence type="ECO:0000313" key="1">
    <source>
        <dbReference type="EMBL" id="KSU84216.1"/>
    </source>
</evidence>
<keyword evidence="2" id="KW-1185">Reference proteome</keyword>
<accession>A0A0V8JBJ7</accession>
<dbReference type="AlphaFoldDB" id="A0A0V8JBJ7"/>
<dbReference type="PANTHER" id="PTHR34472">
    <property type="entry name" value="SULFUR CARRIER PROTEIN THIS"/>
    <property type="match status" value="1"/>
</dbReference>
<sequence length="66" mass="7098">MKLIVNGNTMEVARVQTVDDLIKELKLAGKGAIVELNEEILNKSQHAETVLANGDKVEIVHFVGGG</sequence>
<evidence type="ECO:0000313" key="2">
    <source>
        <dbReference type="Proteomes" id="UP000054099"/>
    </source>
</evidence>
<dbReference type="PANTHER" id="PTHR34472:SF1">
    <property type="entry name" value="SULFUR CARRIER PROTEIN THIS"/>
    <property type="match status" value="1"/>
</dbReference>
<dbReference type="Gene3D" id="3.10.20.30">
    <property type="match status" value="1"/>
</dbReference>
<dbReference type="OrthoDB" id="9798559at2"/>
<dbReference type="RefSeq" id="WP_061967493.1">
    <property type="nucleotide sequence ID" value="NZ_CP126109.1"/>
</dbReference>
<dbReference type="NCBIfam" id="TIGR01683">
    <property type="entry name" value="thiS"/>
    <property type="match status" value="1"/>
</dbReference>
<dbReference type="InterPro" id="IPR012675">
    <property type="entry name" value="Beta-grasp_dom_sf"/>
</dbReference>
<dbReference type="InterPro" id="IPR010035">
    <property type="entry name" value="Thi_S"/>
</dbReference>
<dbReference type="Pfam" id="PF02597">
    <property type="entry name" value="ThiS"/>
    <property type="match status" value="1"/>
</dbReference>
<dbReference type="InterPro" id="IPR016155">
    <property type="entry name" value="Mopterin_synth/thiamin_S_b"/>
</dbReference>
<dbReference type="InterPro" id="IPR003749">
    <property type="entry name" value="ThiS/MoaD-like"/>
</dbReference>
<organism evidence="1 2">
    <name type="scientific">Fictibacillus enclensis</name>
    <dbReference type="NCBI Taxonomy" id="1017270"/>
    <lineage>
        <taxon>Bacteria</taxon>
        <taxon>Bacillati</taxon>
        <taxon>Bacillota</taxon>
        <taxon>Bacilli</taxon>
        <taxon>Bacillales</taxon>
        <taxon>Fictibacillaceae</taxon>
        <taxon>Fictibacillus</taxon>
    </lineage>
</organism>
<gene>
    <name evidence="1" type="ORF">AS030_01225</name>
</gene>
<protein>
    <submittedName>
        <fullName evidence="1">Thiamine biosynthesis protein ThiS</fullName>
    </submittedName>
</protein>
<proteinExistence type="predicted"/>
<name>A0A0V8JBJ7_9BACL</name>
<comment type="caution">
    <text evidence="1">The sequence shown here is derived from an EMBL/GenBank/DDBJ whole genome shotgun (WGS) entry which is preliminary data.</text>
</comment>
<dbReference type="CDD" id="cd00565">
    <property type="entry name" value="Ubl_ThiS"/>
    <property type="match status" value="1"/>
</dbReference>
<reference evidence="1 2" key="1">
    <citation type="journal article" date="2014" name="Antonie Van Leeuwenhoek">
        <title>Fictibacillus enclensis sp. nov., isolated from marine sediment.</title>
        <authorList>
            <person name="Dastager S.G."/>
            <person name="Mawlankar R."/>
            <person name="Srinivasan K."/>
            <person name="Tang S.K."/>
            <person name="Lee J.C."/>
            <person name="Ramana V.V."/>
            <person name="Shouche Y.S."/>
        </authorList>
    </citation>
    <scope>NUCLEOTIDE SEQUENCE [LARGE SCALE GENOMIC DNA]</scope>
    <source>
        <strain evidence="1 2">NIO-1003</strain>
    </source>
</reference>
<dbReference type="EMBL" id="LNQN01000001">
    <property type="protein sequence ID" value="KSU84216.1"/>
    <property type="molecule type" value="Genomic_DNA"/>
</dbReference>